<sequence length="173" mass="18007">MTDLGQKQAAALAAAAASLARGLDAPGAGIPAGALPADFPAARLRDIDAVLSLPMHRMLGFELVKITREGAESRVVLDHRHGTPAGTVHGGVLYALLDPAAYMALLPHLPDGATASTHDIFVSVMRPAPIGADIRLHARVLRAGRRVAFLDAEARRGCDIIAAARITKTIFGA</sequence>
<evidence type="ECO:0000256" key="2">
    <source>
        <dbReference type="ARBA" id="ARBA00022801"/>
    </source>
</evidence>
<dbReference type="EMBL" id="BMDZ01000036">
    <property type="protein sequence ID" value="GGB47268.1"/>
    <property type="molecule type" value="Genomic_DNA"/>
</dbReference>
<dbReference type="PANTHER" id="PTHR21660">
    <property type="entry name" value="THIOESTERASE SUPERFAMILY MEMBER-RELATED"/>
    <property type="match status" value="1"/>
</dbReference>
<protein>
    <recommendedName>
        <fullName evidence="3">Thioesterase domain-containing protein</fullName>
    </recommendedName>
</protein>
<dbReference type="NCBIfam" id="TIGR00369">
    <property type="entry name" value="unchar_dom_1"/>
    <property type="match status" value="1"/>
</dbReference>
<dbReference type="SUPFAM" id="SSF54637">
    <property type="entry name" value="Thioesterase/thiol ester dehydrase-isomerase"/>
    <property type="match status" value="1"/>
</dbReference>
<dbReference type="Proteomes" id="UP000603352">
    <property type="component" value="Unassembled WGS sequence"/>
</dbReference>
<accession>A0ABQ1IQA9</accession>
<dbReference type="InterPro" id="IPR003736">
    <property type="entry name" value="PAAI_dom"/>
</dbReference>
<feature type="domain" description="Thioesterase" evidence="3">
    <location>
        <begin position="86"/>
        <end position="157"/>
    </location>
</feature>
<dbReference type="InterPro" id="IPR039298">
    <property type="entry name" value="ACOT13"/>
</dbReference>
<evidence type="ECO:0000259" key="3">
    <source>
        <dbReference type="Pfam" id="PF03061"/>
    </source>
</evidence>
<evidence type="ECO:0000256" key="1">
    <source>
        <dbReference type="ARBA" id="ARBA00008324"/>
    </source>
</evidence>
<evidence type="ECO:0000313" key="5">
    <source>
        <dbReference type="Proteomes" id="UP000603352"/>
    </source>
</evidence>
<dbReference type="Pfam" id="PF03061">
    <property type="entry name" value="4HBT"/>
    <property type="match status" value="1"/>
</dbReference>
<dbReference type="Gene3D" id="3.10.129.10">
    <property type="entry name" value="Hotdog Thioesterase"/>
    <property type="match status" value="1"/>
</dbReference>
<comment type="caution">
    <text evidence="4">The sequence shown here is derived from an EMBL/GenBank/DDBJ whole genome shotgun (WGS) entry which is preliminary data.</text>
</comment>
<gene>
    <name evidence="4" type="ORF">GCM10011505_30510</name>
</gene>
<keyword evidence="5" id="KW-1185">Reference proteome</keyword>
<comment type="similarity">
    <text evidence="1">Belongs to the thioesterase PaaI family.</text>
</comment>
<dbReference type="PANTHER" id="PTHR21660:SF1">
    <property type="entry name" value="ACYL-COENZYME A THIOESTERASE 13"/>
    <property type="match status" value="1"/>
</dbReference>
<keyword evidence="2" id="KW-0378">Hydrolase</keyword>
<proteinExistence type="inferred from homology"/>
<dbReference type="InterPro" id="IPR006683">
    <property type="entry name" value="Thioestr_dom"/>
</dbReference>
<reference evidence="5" key="1">
    <citation type="journal article" date="2019" name="Int. J. Syst. Evol. Microbiol.">
        <title>The Global Catalogue of Microorganisms (GCM) 10K type strain sequencing project: providing services to taxonomists for standard genome sequencing and annotation.</title>
        <authorList>
            <consortium name="The Broad Institute Genomics Platform"/>
            <consortium name="The Broad Institute Genome Sequencing Center for Infectious Disease"/>
            <person name="Wu L."/>
            <person name="Ma J."/>
        </authorList>
    </citation>
    <scope>NUCLEOTIDE SEQUENCE [LARGE SCALE GENOMIC DNA]</scope>
    <source>
        <strain evidence="5">CGMCC 1.10188</strain>
    </source>
</reference>
<dbReference type="RefSeq" id="WP_188579381.1">
    <property type="nucleotide sequence ID" value="NZ_BMDZ01000036.1"/>
</dbReference>
<organism evidence="4 5">
    <name type="scientific">Tistrella bauzanensis</name>
    <dbReference type="NCBI Taxonomy" id="657419"/>
    <lineage>
        <taxon>Bacteria</taxon>
        <taxon>Pseudomonadati</taxon>
        <taxon>Pseudomonadota</taxon>
        <taxon>Alphaproteobacteria</taxon>
        <taxon>Geminicoccales</taxon>
        <taxon>Geminicoccaceae</taxon>
        <taxon>Tistrella</taxon>
    </lineage>
</organism>
<evidence type="ECO:0000313" key="4">
    <source>
        <dbReference type="EMBL" id="GGB47268.1"/>
    </source>
</evidence>
<name>A0ABQ1IQA9_9PROT</name>
<dbReference type="InterPro" id="IPR029069">
    <property type="entry name" value="HotDog_dom_sf"/>
</dbReference>
<dbReference type="CDD" id="cd03443">
    <property type="entry name" value="PaaI_thioesterase"/>
    <property type="match status" value="1"/>
</dbReference>